<comment type="caution">
    <text evidence="1">The sequence shown here is derived from an EMBL/GenBank/DDBJ whole genome shotgun (WGS) entry which is preliminary data.</text>
</comment>
<protein>
    <submittedName>
        <fullName evidence="1">Uncharacterized protein</fullName>
    </submittedName>
</protein>
<sequence length="106" mass="11706">MQTAQTSELFAIRLGSMEAPLQPSYPRLSDDFSLRFHVVTAADTIAVIQHSEFPSLKKFAMQVDALPWAEAEQLFHSLSQCKACQTLEDIETSSLFQATANLASLS</sequence>
<keyword evidence="2" id="KW-1185">Reference proteome</keyword>
<organism evidence="1 2">
    <name type="scientific">Rhizopogon vesiculosus</name>
    <dbReference type="NCBI Taxonomy" id="180088"/>
    <lineage>
        <taxon>Eukaryota</taxon>
        <taxon>Fungi</taxon>
        <taxon>Dikarya</taxon>
        <taxon>Basidiomycota</taxon>
        <taxon>Agaricomycotina</taxon>
        <taxon>Agaricomycetes</taxon>
        <taxon>Agaricomycetidae</taxon>
        <taxon>Boletales</taxon>
        <taxon>Suillineae</taxon>
        <taxon>Rhizopogonaceae</taxon>
        <taxon>Rhizopogon</taxon>
    </lineage>
</organism>
<accession>A0A1J8QG43</accession>
<gene>
    <name evidence="1" type="ORF">AZE42_07029</name>
</gene>
<reference evidence="1 2" key="1">
    <citation type="submission" date="2016-03" db="EMBL/GenBank/DDBJ databases">
        <title>Comparative genomics of the ectomycorrhizal sister species Rhizopogon vinicolor and Rhizopogon vesiculosus (Basidiomycota: Boletales) reveals a divergence of the mating type B locus.</title>
        <authorList>
            <person name="Mujic A.B."/>
            <person name="Kuo A."/>
            <person name="Tritt A."/>
            <person name="Lipzen A."/>
            <person name="Chen C."/>
            <person name="Johnson J."/>
            <person name="Sharma A."/>
            <person name="Barry K."/>
            <person name="Grigoriev I.V."/>
            <person name="Spatafora J.W."/>
        </authorList>
    </citation>
    <scope>NUCLEOTIDE SEQUENCE [LARGE SCALE GENOMIC DNA]</scope>
    <source>
        <strain evidence="1 2">AM-OR11-056</strain>
    </source>
</reference>
<proteinExistence type="predicted"/>
<dbReference type="AlphaFoldDB" id="A0A1J8QG43"/>
<dbReference type="Proteomes" id="UP000183567">
    <property type="component" value="Unassembled WGS sequence"/>
</dbReference>
<evidence type="ECO:0000313" key="2">
    <source>
        <dbReference type="Proteomes" id="UP000183567"/>
    </source>
</evidence>
<dbReference type="EMBL" id="LVVM01000805">
    <property type="protein sequence ID" value="OJA19901.1"/>
    <property type="molecule type" value="Genomic_DNA"/>
</dbReference>
<evidence type="ECO:0000313" key="1">
    <source>
        <dbReference type="EMBL" id="OJA19901.1"/>
    </source>
</evidence>
<name>A0A1J8QG43_9AGAM</name>